<proteinExistence type="predicted"/>
<protein>
    <submittedName>
        <fullName evidence="2">WXG100 family type VII secretion target</fullName>
    </submittedName>
</protein>
<dbReference type="Proteomes" id="UP001597097">
    <property type="component" value="Unassembled WGS sequence"/>
</dbReference>
<feature type="compositionally biased region" description="Low complexity" evidence="1">
    <location>
        <begin position="302"/>
        <end position="314"/>
    </location>
</feature>
<reference evidence="3" key="1">
    <citation type="journal article" date="2019" name="Int. J. Syst. Evol. Microbiol.">
        <title>The Global Catalogue of Microorganisms (GCM) 10K type strain sequencing project: providing services to taxonomists for standard genome sequencing and annotation.</title>
        <authorList>
            <consortium name="The Broad Institute Genomics Platform"/>
            <consortium name="The Broad Institute Genome Sequencing Center for Infectious Disease"/>
            <person name="Wu L."/>
            <person name="Ma J."/>
        </authorList>
    </citation>
    <scope>NUCLEOTIDE SEQUENCE [LARGE SCALE GENOMIC DNA]</scope>
    <source>
        <strain evidence="3">CGMCC 1.15399</strain>
    </source>
</reference>
<feature type="region of interest" description="Disordered" evidence="1">
    <location>
        <begin position="187"/>
        <end position="373"/>
    </location>
</feature>
<dbReference type="EMBL" id="JBHUCM010000031">
    <property type="protein sequence ID" value="MFD1542263.1"/>
    <property type="molecule type" value="Genomic_DNA"/>
</dbReference>
<feature type="compositionally biased region" description="Polar residues" evidence="1">
    <location>
        <begin position="338"/>
        <end position="355"/>
    </location>
</feature>
<feature type="compositionally biased region" description="Gly residues" evidence="1">
    <location>
        <begin position="215"/>
        <end position="265"/>
    </location>
</feature>
<feature type="compositionally biased region" description="Polar residues" evidence="1">
    <location>
        <begin position="316"/>
        <end position="325"/>
    </location>
</feature>
<dbReference type="InterPro" id="IPR010310">
    <property type="entry name" value="T7SS_ESAT-6-like"/>
</dbReference>
<evidence type="ECO:0000313" key="2">
    <source>
        <dbReference type="EMBL" id="MFD1542263.1"/>
    </source>
</evidence>
<accession>A0ABW4GIW2</accession>
<dbReference type="RefSeq" id="WP_219537345.1">
    <property type="nucleotide sequence ID" value="NZ_JAHKRM010000037.1"/>
</dbReference>
<dbReference type="Pfam" id="PF06013">
    <property type="entry name" value="WXG100"/>
    <property type="match status" value="1"/>
</dbReference>
<organism evidence="2 3">
    <name type="scientific">Nonomuraea guangzhouensis</name>
    <dbReference type="NCBI Taxonomy" id="1291555"/>
    <lineage>
        <taxon>Bacteria</taxon>
        <taxon>Bacillati</taxon>
        <taxon>Actinomycetota</taxon>
        <taxon>Actinomycetes</taxon>
        <taxon>Streptosporangiales</taxon>
        <taxon>Streptosporangiaceae</taxon>
        <taxon>Nonomuraea</taxon>
    </lineage>
</organism>
<gene>
    <name evidence="2" type="ORF">ACFSJ0_34790</name>
</gene>
<evidence type="ECO:0000256" key="1">
    <source>
        <dbReference type="SAM" id="MobiDB-lite"/>
    </source>
</evidence>
<evidence type="ECO:0000313" key="3">
    <source>
        <dbReference type="Proteomes" id="UP001597097"/>
    </source>
</evidence>
<comment type="caution">
    <text evidence="2">The sequence shown here is derived from an EMBL/GenBank/DDBJ whole genome shotgun (WGS) entry which is preliminary data.</text>
</comment>
<feature type="compositionally biased region" description="Low complexity" evidence="1">
    <location>
        <begin position="266"/>
        <end position="295"/>
    </location>
</feature>
<name>A0ABW4GIW2_9ACTN</name>
<feature type="compositionally biased region" description="Low complexity" evidence="1">
    <location>
        <begin position="356"/>
        <end position="366"/>
    </location>
</feature>
<keyword evidence="3" id="KW-1185">Reference proteome</keyword>
<sequence length="469" mass="46954">MAEGKGGRHVVVILSFDKMPEGGEVKASRDEILTMLKSTQPSQIEDAGFAYDKASSAIESAVNALEEHAGKIIKVWKGPDASKARHALQMLHASGGELSTKLEMMSSALRQYASYLPETIAKVEGISTKSSSDGDVPSSEIMVDDAANQKAAKAAADREAQKAMQELNKKIVDLYNVQVPHDVSYELPGVSIPGGTGSYRDPGYPDRVGINAGSSGSGSSGDSGGFDDGSGSGGSGSTGSTGRGTGSDGSRGGGSGDSSGSGSGDQSGSDSGRGDQNGSGDQSGSDSGRGDQNGSDPGGQGDSSSDGNGSQDPSKTGGSDTQDQTVPPVLGQDDKTSSDNFKGTDPNGTEVSSYSPTTPVTTPTTTAISPFGNPVSTIAPNPVGVLSPTGTPSVPSVLGSPNGGMGAGGQGLAAAMRTSGNGMSGGMPFMPMGGAGAGTDQGDFERMTYLPADQDDWNSAHDVTDPVIC</sequence>